<name>A0AAW2WX49_9LAMI</name>
<dbReference type="Pfam" id="PF02992">
    <property type="entry name" value="Transposase_21"/>
    <property type="match status" value="1"/>
</dbReference>
<reference evidence="1" key="2">
    <citation type="journal article" date="2024" name="Plant">
        <title>Genomic evolution and insights into agronomic trait innovations of Sesamum species.</title>
        <authorList>
            <person name="Miao H."/>
            <person name="Wang L."/>
            <person name="Qu L."/>
            <person name="Liu H."/>
            <person name="Sun Y."/>
            <person name="Le M."/>
            <person name="Wang Q."/>
            <person name="Wei S."/>
            <person name="Zheng Y."/>
            <person name="Lin W."/>
            <person name="Duan Y."/>
            <person name="Cao H."/>
            <person name="Xiong S."/>
            <person name="Wang X."/>
            <person name="Wei L."/>
            <person name="Li C."/>
            <person name="Ma Q."/>
            <person name="Ju M."/>
            <person name="Zhao R."/>
            <person name="Li G."/>
            <person name="Mu C."/>
            <person name="Tian Q."/>
            <person name="Mei H."/>
            <person name="Zhang T."/>
            <person name="Gao T."/>
            <person name="Zhang H."/>
        </authorList>
    </citation>
    <scope>NUCLEOTIDE SEQUENCE</scope>
    <source>
        <strain evidence="1">KEN1</strain>
    </source>
</reference>
<accession>A0AAW2WX49</accession>
<comment type="caution">
    <text evidence="1">The sequence shown here is derived from an EMBL/GenBank/DDBJ whole genome shotgun (WGS) entry which is preliminary data.</text>
</comment>
<dbReference type="EMBL" id="JACGWN010000006">
    <property type="protein sequence ID" value="KAL0446018.1"/>
    <property type="molecule type" value="Genomic_DNA"/>
</dbReference>
<dbReference type="PANTHER" id="PTHR10775">
    <property type="entry name" value="OS08G0208400 PROTEIN"/>
    <property type="match status" value="1"/>
</dbReference>
<sequence>MRWHKETLGEDRKLCHSRDGEAWKHFNQTYPSFATKLQNVRLTLSTNGFNPHNQGSRPYSCWPVIVTPYNLPPWMCMDRPYMFLTLLVHGPKSPGRSLDVYLQPLIDELNILWNVGVHMFLPLDHLYRNQKDNFSKGRIERDAPLVRLVGDELEAEVSSLPKIEFGKTKDNVRIEEFGETQNWLKQSIFWDLPYWKTNLIRHNLDVMHIKKDIFDNIFNTIMDVKGKTKDNVKARLDLQDICKRDLELKEMNGKYLKPKASYTLSKDERAIV</sequence>
<gene>
    <name evidence="1" type="ORF">Slati_1729700</name>
</gene>
<evidence type="ECO:0000313" key="1">
    <source>
        <dbReference type="EMBL" id="KAL0446018.1"/>
    </source>
</evidence>
<reference evidence="1" key="1">
    <citation type="submission" date="2020-06" db="EMBL/GenBank/DDBJ databases">
        <authorList>
            <person name="Li T."/>
            <person name="Hu X."/>
            <person name="Zhang T."/>
            <person name="Song X."/>
            <person name="Zhang H."/>
            <person name="Dai N."/>
            <person name="Sheng W."/>
            <person name="Hou X."/>
            <person name="Wei L."/>
        </authorList>
    </citation>
    <scope>NUCLEOTIDE SEQUENCE</scope>
    <source>
        <strain evidence="1">KEN1</strain>
        <tissue evidence="1">Leaf</tissue>
    </source>
</reference>
<protein>
    <submittedName>
        <fullName evidence="1">Uncharacterized protein</fullName>
    </submittedName>
</protein>
<organism evidence="1">
    <name type="scientific">Sesamum latifolium</name>
    <dbReference type="NCBI Taxonomy" id="2727402"/>
    <lineage>
        <taxon>Eukaryota</taxon>
        <taxon>Viridiplantae</taxon>
        <taxon>Streptophyta</taxon>
        <taxon>Embryophyta</taxon>
        <taxon>Tracheophyta</taxon>
        <taxon>Spermatophyta</taxon>
        <taxon>Magnoliopsida</taxon>
        <taxon>eudicotyledons</taxon>
        <taxon>Gunneridae</taxon>
        <taxon>Pentapetalae</taxon>
        <taxon>asterids</taxon>
        <taxon>lamiids</taxon>
        <taxon>Lamiales</taxon>
        <taxon>Pedaliaceae</taxon>
        <taxon>Sesamum</taxon>
    </lineage>
</organism>
<dbReference type="AlphaFoldDB" id="A0AAW2WX49"/>
<proteinExistence type="predicted"/>
<dbReference type="InterPro" id="IPR004242">
    <property type="entry name" value="Transposase_21"/>
</dbReference>
<dbReference type="PANTHER" id="PTHR10775:SF185">
    <property type="entry name" value="OS08G0208400 PROTEIN"/>
    <property type="match status" value="1"/>
</dbReference>